<evidence type="ECO:0000313" key="6">
    <source>
        <dbReference type="Proteomes" id="UP000037904"/>
    </source>
</evidence>
<dbReference type="Proteomes" id="UP000037904">
    <property type="component" value="Unassembled WGS sequence"/>
</dbReference>
<dbReference type="SUPFAM" id="SSF48403">
    <property type="entry name" value="Ankyrin repeat"/>
    <property type="match status" value="1"/>
</dbReference>
<accession>A0A0M9ET91</accession>
<gene>
    <name evidence="5" type="ORF">FLAG1_07958</name>
</gene>
<evidence type="ECO:0000313" key="5">
    <source>
        <dbReference type="EMBL" id="KPA39202.1"/>
    </source>
</evidence>
<evidence type="ECO:0000256" key="4">
    <source>
        <dbReference type="SAM" id="Phobius"/>
    </source>
</evidence>
<sequence length="473" mass="53528">MGFIQSNISPTNSLPPLIELSNHELISTKSVLWLLQRIEASSCVKFPILHYPAGRSTDLQRVTVDADSNTYHEAYRIETDIVDAFFLAIEKGHDDVVADFIARGWLSPDTTSRYEETPLIAAVRAGKLPMVSRLVALGASVNQYGRLQREGKTIAPEDIPQRTPLMVAADCGHLALVKVLIEDYGAKHDLIAPDGAIALRLAAINHHREIVQYLPHFRGGSWKRWMHVHRKQMERLRRAAKRLLKFIWIIFWDCPKLFLYDAPKEVCLAVWRRRHRIKNFVKEIPGKIKRGIIAIPRHIESAGKAVWKGIKKMPSFVKSVLQAIWGLLKRIPGAAMTVLKWIGNGLKNIGEAIANIFAKLFSFLHTVIMAMVTFFRGITLRDIWDGFCYLARAILIDTPKAIGAFIISFGKTTYDVLETVLGSLGSCIWQIGVGMLWLIKYIPLRIWTMIEALGTSLVKAFEETMVFINPKRM</sequence>
<evidence type="ECO:0000256" key="3">
    <source>
        <dbReference type="PROSITE-ProRule" id="PRU00023"/>
    </source>
</evidence>
<dbReference type="EMBL" id="JXCE01000212">
    <property type="protein sequence ID" value="KPA39202.1"/>
    <property type="molecule type" value="Genomic_DNA"/>
</dbReference>
<keyword evidence="2 3" id="KW-0040">ANK repeat</keyword>
<organism evidence="5 6">
    <name type="scientific">Fusarium langsethiae</name>
    <dbReference type="NCBI Taxonomy" id="179993"/>
    <lineage>
        <taxon>Eukaryota</taxon>
        <taxon>Fungi</taxon>
        <taxon>Dikarya</taxon>
        <taxon>Ascomycota</taxon>
        <taxon>Pezizomycotina</taxon>
        <taxon>Sordariomycetes</taxon>
        <taxon>Hypocreomycetidae</taxon>
        <taxon>Hypocreales</taxon>
        <taxon>Nectriaceae</taxon>
        <taxon>Fusarium</taxon>
    </lineage>
</organism>
<comment type="caution">
    <text evidence="5">The sequence shown here is derived from an EMBL/GenBank/DDBJ whole genome shotgun (WGS) entry which is preliminary data.</text>
</comment>
<keyword evidence="1" id="KW-0677">Repeat</keyword>
<dbReference type="PANTHER" id="PTHR24198:SF165">
    <property type="entry name" value="ANKYRIN REPEAT-CONTAINING PROTEIN-RELATED"/>
    <property type="match status" value="1"/>
</dbReference>
<dbReference type="PROSITE" id="PS50088">
    <property type="entry name" value="ANK_REPEAT"/>
    <property type="match status" value="1"/>
</dbReference>
<dbReference type="SMART" id="SM00248">
    <property type="entry name" value="ANK"/>
    <property type="match status" value="3"/>
</dbReference>
<keyword evidence="4" id="KW-0812">Transmembrane</keyword>
<protein>
    <submittedName>
        <fullName evidence="5">Uncharacterized protein</fullName>
    </submittedName>
</protein>
<evidence type="ECO:0000256" key="1">
    <source>
        <dbReference type="ARBA" id="ARBA00022737"/>
    </source>
</evidence>
<dbReference type="OrthoDB" id="4772757at2759"/>
<proteinExistence type="predicted"/>
<feature type="transmembrane region" description="Helical" evidence="4">
    <location>
        <begin position="387"/>
        <end position="407"/>
    </location>
</feature>
<keyword evidence="6" id="KW-1185">Reference proteome</keyword>
<reference evidence="5 6" key="1">
    <citation type="submission" date="2015-04" db="EMBL/GenBank/DDBJ databases">
        <title>The draft genome sequence of Fusarium langsethiae, a T-2/HT-2 mycotoxin producer.</title>
        <authorList>
            <person name="Lysoe E."/>
            <person name="Divon H.H."/>
            <person name="Terzi V."/>
            <person name="Orru L."/>
            <person name="Lamontanara A."/>
            <person name="Kolseth A.-K."/>
            <person name="Frandsen R.J."/>
            <person name="Nielsen K."/>
            <person name="Thrane U."/>
        </authorList>
    </citation>
    <scope>NUCLEOTIDE SEQUENCE [LARGE SCALE GENOMIC DNA]</scope>
    <source>
        <strain evidence="5 6">Fl201059</strain>
    </source>
</reference>
<dbReference type="InterPro" id="IPR002110">
    <property type="entry name" value="Ankyrin_rpt"/>
</dbReference>
<dbReference type="Pfam" id="PF12796">
    <property type="entry name" value="Ank_2"/>
    <property type="match status" value="1"/>
</dbReference>
<dbReference type="InterPro" id="IPR036770">
    <property type="entry name" value="Ankyrin_rpt-contain_sf"/>
</dbReference>
<evidence type="ECO:0000256" key="2">
    <source>
        <dbReference type="ARBA" id="ARBA00023043"/>
    </source>
</evidence>
<feature type="transmembrane region" description="Helical" evidence="4">
    <location>
        <begin position="419"/>
        <end position="439"/>
    </location>
</feature>
<name>A0A0M9ET91_FUSLA</name>
<feature type="repeat" description="ANK" evidence="3">
    <location>
        <begin position="114"/>
        <end position="146"/>
    </location>
</feature>
<keyword evidence="4" id="KW-1133">Transmembrane helix</keyword>
<feature type="transmembrane region" description="Helical" evidence="4">
    <location>
        <begin position="356"/>
        <end position="375"/>
    </location>
</feature>
<keyword evidence="4" id="KW-0472">Membrane</keyword>
<dbReference type="AlphaFoldDB" id="A0A0M9ET91"/>
<dbReference type="PANTHER" id="PTHR24198">
    <property type="entry name" value="ANKYRIN REPEAT AND PROTEIN KINASE DOMAIN-CONTAINING PROTEIN"/>
    <property type="match status" value="1"/>
</dbReference>
<dbReference type="Gene3D" id="1.25.40.20">
    <property type="entry name" value="Ankyrin repeat-containing domain"/>
    <property type="match status" value="1"/>
</dbReference>